<dbReference type="InterPro" id="IPR021109">
    <property type="entry name" value="Peptidase_aspartic_dom_sf"/>
</dbReference>
<reference evidence="4 5" key="1">
    <citation type="submission" date="2019-10" db="EMBL/GenBank/DDBJ databases">
        <authorList>
            <person name="Palmer J.M."/>
        </authorList>
    </citation>
    <scope>NUCLEOTIDE SEQUENCE [LARGE SCALE GENOMIC DNA]</scope>
    <source>
        <strain evidence="4 5">TWF730</strain>
    </source>
</reference>
<keyword evidence="2" id="KW-1133">Transmembrane helix</keyword>
<dbReference type="Proteomes" id="UP001373714">
    <property type="component" value="Unassembled WGS sequence"/>
</dbReference>
<dbReference type="GO" id="GO:0006508">
    <property type="term" value="P:proteolysis"/>
    <property type="evidence" value="ECO:0007669"/>
    <property type="project" value="InterPro"/>
</dbReference>
<dbReference type="Gene3D" id="2.40.70.10">
    <property type="entry name" value="Acid Proteases"/>
    <property type="match status" value="2"/>
</dbReference>
<accession>A0AAV9V0G8</accession>
<keyword evidence="5" id="KW-1185">Reference proteome</keyword>
<dbReference type="EMBL" id="JAVHNS010000006">
    <property type="protein sequence ID" value="KAK6352212.1"/>
    <property type="molecule type" value="Genomic_DNA"/>
</dbReference>
<dbReference type="PANTHER" id="PTHR47966">
    <property type="entry name" value="BETA-SITE APP-CLEAVING ENZYME, ISOFORM A-RELATED"/>
    <property type="match status" value="1"/>
</dbReference>
<feature type="transmembrane region" description="Helical" evidence="2">
    <location>
        <begin position="456"/>
        <end position="479"/>
    </location>
</feature>
<dbReference type="InterPro" id="IPR033121">
    <property type="entry name" value="PEPTIDASE_A1"/>
</dbReference>
<dbReference type="SUPFAM" id="SSF50630">
    <property type="entry name" value="Acid proteases"/>
    <property type="match status" value="1"/>
</dbReference>
<evidence type="ECO:0000256" key="2">
    <source>
        <dbReference type="SAM" id="Phobius"/>
    </source>
</evidence>
<comment type="similarity">
    <text evidence="1">Belongs to the peptidase A1 family.</text>
</comment>
<dbReference type="InterPro" id="IPR001461">
    <property type="entry name" value="Aspartic_peptidase_A1"/>
</dbReference>
<proteinExistence type="inferred from homology"/>
<keyword evidence="2" id="KW-0472">Membrane</keyword>
<evidence type="ECO:0000313" key="4">
    <source>
        <dbReference type="EMBL" id="KAK6352212.1"/>
    </source>
</evidence>
<evidence type="ECO:0000313" key="5">
    <source>
        <dbReference type="Proteomes" id="UP001373714"/>
    </source>
</evidence>
<sequence length="540" mass="58778">MGLSAITRLRVVAFIQIACFLLSFAYVAQQYRNTTPGPLISDQLLLTSSKARRAGKSHVVLLTEFSYIRGGGVADFDVITNITIGGNQDLRLSVTPQHITWVPQEPGSVVDFCNVQRNPQNERGCEAAGRSRYYKATGNTRTDSFSFNEGYLDVSINETATGYWVEDTIAADGIDVRLQFGVALRWHSSPVLGLGIQPVNQNQRRPGYIDALKQQGKITGRFCSLYNHMSEDVVGEIVLGGIDTDKFRGRLAVWQKMGIPGEVGAPAVRISNRTGQLMGPYGNPEQPLAVIDPLARALFIPNDIYEDLITELGAFGLQGSRNRSLGLPCDQIYAVEDILELNFGGTIIKIQFNHLKGIELKDSPGLCELSVFPTEIFPDVAKRWSFVLGGPFFRAAYTVIGVEDNSAGIGVLNPTPVGRNIIELGGNFGTSLDKIEGDDHSSSSLSAPALRLSPGGIAGVVIAVTFVLIVAIVSGVYFWRSRKRRFMPDIPLPQSLPPELTPDVRPMSELEAKGPAAVHVLHELPAYSAPVQELEANTNR</sequence>
<feature type="domain" description="Peptidase A1" evidence="3">
    <location>
        <begin position="78"/>
        <end position="410"/>
    </location>
</feature>
<dbReference type="PROSITE" id="PS51767">
    <property type="entry name" value="PEPTIDASE_A1"/>
    <property type="match status" value="1"/>
</dbReference>
<dbReference type="Pfam" id="PF00026">
    <property type="entry name" value="Asp"/>
    <property type="match status" value="1"/>
</dbReference>
<comment type="caution">
    <text evidence="4">The sequence shown here is derived from an EMBL/GenBank/DDBJ whole genome shotgun (WGS) entry which is preliminary data.</text>
</comment>
<organism evidence="4 5">
    <name type="scientific">Orbilia blumenaviensis</name>
    <dbReference type="NCBI Taxonomy" id="1796055"/>
    <lineage>
        <taxon>Eukaryota</taxon>
        <taxon>Fungi</taxon>
        <taxon>Dikarya</taxon>
        <taxon>Ascomycota</taxon>
        <taxon>Pezizomycotina</taxon>
        <taxon>Orbiliomycetes</taxon>
        <taxon>Orbiliales</taxon>
        <taxon>Orbiliaceae</taxon>
        <taxon>Orbilia</taxon>
    </lineage>
</organism>
<dbReference type="PANTHER" id="PTHR47966:SF51">
    <property type="entry name" value="BETA-SITE APP-CLEAVING ENZYME, ISOFORM A-RELATED"/>
    <property type="match status" value="1"/>
</dbReference>
<name>A0AAV9V0G8_9PEZI</name>
<keyword evidence="2" id="KW-0812">Transmembrane</keyword>
<evidence type="ECO:0000259" key="3">
    <source>
        <dbReference type="PROSITE" id="PS51767"/>
    </source>
</evidence>
<gene>
    <name evidence="4" type="ORF">TWF730_009042</name>
</gene>
<protein>
    <recommendedName>
        <fullName evidence="3">Peptidase A1 domain-containing protein</fullName>
    </recommendedName>
</protein>
<dbReference type="GO" id="GO:0004190">
    <property type="term" value="F:aspartic-type endopeptidase activity"/>
    <property type="evidence" value="ECO:0007669"/>
    <property type="project" value="InterPro"/>
</dbReference>
<dbReference type="AlphaFoldDB" id="A0AAV9V0G8"/>
<evidence type="ECO:0000256" key="1">
    <source>
        <dbReference type="ARBA" id="ARBA00007447"/>
    </source>
</evidence>